<evidence type="ECO:0000313" key="8">
    <source>
        <dbReference type="EMBL" id="MCB6183551.1"/>
    </source>
</evidence>
<feature type="transmembrane region" description="Helical" evidence="6">
    <location>
        <begin position="219"/>
        <end position="240"/>
    </location>
</feature>
<evidence type="ECO:0000256" key="4">
    <source>
        <dbReference type="ARBA" id="ARBA00022989"/>
    </source>
</evidence>
<proteinExistence type="predicted"/>
<keyword evidence="2" id="KW-1003">Cell membrane</keyword>
<feature type="transmembrane region" description="Helical" evidence="6">
    <location>
        <begin position="187"/>
        <end position="207"/>
    </location>
</feature>
<dbReference type="PANTHER" id="PTHR42920:SF11">
    <property type="entry name" value="INNER MEMBRANE PROTEIN YTFF"/>
    <property type="match status" value="1"/>
</dbReference>
<evidence type="ECO:0000256" key="3">
    <source>
        <dbReference type="ARBA" id="ARBA00022692"/>
    </source>
</evidence>
<dbReference type="RefSeq" id="WP_227180334.1">
    <property type="nucleotide sequence ID" value="NZ_JAJBZT010000004.1"/>
</dbReference>
<keyword evidence="4 6" id="KW-1133">Transmembrane helix</keyword>
<evidence type="ECO:0000259" key="7">
    <source>
        <dbReference type="Pfam" id="PF00892"/>
    </source>
</evidence>
<name>A0ABS8D6E9_9NEIS</name>
<protein>
    <submittedName>
        <fullName evidence="8">DMT family transporter</fullName>
    </submittedName>
</protein>
<evidence type="ECO:0000256" key="5">
    <source>
        <dbReference type="ARBA" id="ARBA00023136"/>
    </source>
</evidence>
<evidence type="ECO:0000256" key="1">
    <source>
        <dbReference type="ARBA" id="ARBA00004651"/>
    </source>
</evidence>
<feature type="transmembrane region" description="Helical" evidence="6">
    <location>
        <begin position="277"/>
        <end position="295"/>
    </location>
</feature>
<comment type="subcellular location">
    <subcellularLocation>
        <location evidence="1">Cell membrane</location>
        <topology evidence="1">Multi-pass membrane protein</topology>
    </subcellularLocation>
</comment>
<feature type="transmembrane region" description="Helical" evidence="6">
    <location>
        <begin position="252"/>
        <end position="271"/>
    </location>
</feature>
<feature type="transmembrane region" description="Helical" evidence="6">
    <location>
        <begin position="12"/>
        <end position="30"/>
    </location>
</feature>
<feature type="domain" description="EamA" evidence="7">
    <location>
        <begin position="9"/>
        <end position="143"/>
    </location>
</feature>
<dbReference type="EMBL" id="JAJBZT010000004">
    <property type="protein sequence ID" value="MCB6183551.1"/>
    <property type="molecule type" value="Genomic_DNA"/>
</dbReference>
<gene>
    <name evidence="8" type="ORF">LIN78_08325</name>
</gene>
<dbReference type="PANTHER" id="PTHR42920">
    <property type="entry name" value="OS03G0707200 PROTEIN-RELATED"/>
    <property type="match status" value="1"/>
</dbReference>
<evidence type="ECO:0000256" key="6">
    <source>
        <dbReference type="SAM" id="Phobius"/>
    </source>
</evidence>
<accession>A0ABS8D6E9</accession>
<dbReference type="Proteomes" id="UP001165395">
    <property type="component" value="Unassembled WGS sequence"/>
</dbReference>
<reference evidence="8" key="1">
    <citation type="submission" date="2021-10" db="EMBL/GenBank/DDBJ databases">
        <title>The complete genome sequence of Leeia sp. TBRC 13508.</title>
        <authorList>
            <person name="Charoenyingcharoen P."/>
            <person name="Yukphan P."/>
        </authorList>
    </citation>
    <scope>NUCLEOTIDE SEQUENCE</scope>
    <source>
        <strain evidence="8">TBRC 13508</strain>
    </source>
</reference>
<feature type="transmembrane region" description="Helical" evidence="6">
    <location>
        <begin position="127"/>
        <end position="144"/>
    </location>
</feature>
<dbReference type="Pfam" id="PF00892">
    <property type="entry name" value="EamA"/>
    <property type="match status" value="2"/>
</dbReference>
<keyword evidence="3 6" id="KW-0812">Transmembrane</keyword>
<evidence type="ECO:0000313" key="9">
    <source>
        <dbReference type="Proteomes" id="UP001165395"/>
    </source>
</evidence>
<feature type="transmembrane region" description="Helical" evidence="6">
    <location>
        <begin position="156"/>
        <end position="175"/>
    </location>
</feature>
<comment type="caution">
    <text evidence="8">The sequence shown here is derived from an EMBL/GenBank/DDBJ whole genome shotgun (WGS) entry which is preliminary data.</text>
</comment>
<dbReference type="InterPro" id="IPR051258">
    <property type="entry name" value="Diverse_Substrate_Transporter"/>
</dbReference>
<dbReference type="SUPFAM" id="SSF103481">
    <property type="entry name" value="Multidrug resistance efflux transporter EmrE"/>
    <property type="match status" value="2"/>
</dbReference>
<feature type="transmembrane region" description="Helical" evidence="6">
    <location>
        <begin position="42"/>
        <end position="60"/>
    </location>
</feature>
<keyword evidence="5 6" id="KW-0472">Membrane</keyword>
<evidence type="ECO:0000256" key="2">
    <source>
        <dbReference type="ARBA" id="ARBA00022475"/>
    </source>
</evidence>
<feature type="domain" description="EamA" evidence="7">
    <location>
        <begin position="159"/>
        <end position="292"/>
    </location>
</feature>
<sequence>MQEQTSATKAYVLLILTTIFWSGNFVLARAMTHAIPPFALSFWRWLIAGCVLTVLFHQALRNSWAALKEHPLKVCILSLTGVSGYNTLVYIGLQSTTATNAGLLNAFIPVLIMVLGAIFYRHSLSRFAILGICISLLGVCTIVSKGSITTLSNVQMNHGDAWVIVAAVCWSIYTLTLKQLPPTINRFALLLITIYIGLIVLSIPYALEIQQQRLIQASPTTFMSFAYFGIFPSVLAYLFYNQGVSKLGAAKAGQFIHLMPVFVPLLSILFLNETFHWFHLAGIIAIFCGIGISAVPTKPIKT</sequence>
<keyword evidence="9" id="KW-1185">Reference proteome</keyword>
<feature type="transmembrane region" description="Helical" evidence="6">
    <location>
        <begin position="72"/>
        <end position="93"/>
    </location>
</feature>
<organism evidence="8 9">
    <name type="scientific">Leeia speluncae</name>
    <dbReference type="NCBI Taxonomy" id="2884804"/>
    <lineage>
        <taxon>Bacteria</taxon>
        <taxon>Pseudomonadati</taxon>
        <taxon>Pseudomonadota</taxon>
        <taxon>Betaproteobacteria</taxon>
        <taxon>Neisseriales</taxon>
        <taxon>Leeiaceae</taxon>
        <taxon>Leeia</taxon>
    </lineage>
</organism>
<dbReference type="InterPro" id="IPR000620">
    <property type="entry name" value="EamA_dom"/>
</dbReference>
<dbReference type="InterPro" id="IPR037185">
    <property type="entry name" value="EmrE-like"/>
</dbReference>
<feature type="transmembrane region" description="Helical" evidence="6">
    <location>
        <begin position="99"/>
        <end position="120"/>
    </location>
</feature>